<evidence type="ECO:0000313" key="1">
    <source>
        <dbReference type="EMBL" id="QDT61197.1"/>
    </source>
</evidence>
<keyword evidence="2" id="KW-1185">Reference proteome</keyword>
<reference evidence="1 2" key="1">
    <citation type="submission" date="2019-02" db="EMBL/GenBank/DDBJ databases">
        <title>Deep-cultivation of Planctomycetes and their phenomic and genomic characterization uncovers novel biology.</title>
        <authorList>
            <person name="Wiegand S."/>
            <person name="Jogler M."/>
            <person name="Boedeker C."/>
            <person name="Pinto D."/>
            <person name="Vollmers J."/>
            <person name="Rivas-Marin E."/>
            <person name="Kohn T."/>
            <person name="Peeters S.H."/>
            <person name="Heuer A."/>
            <person name="Rast P."/>
            <person name="Oberbeckmann S."/>
            <person name="Bunk B."/>
            <person name="Jeske O."/>
            <person name="Meyerdierks A."/>
            <person name="Storesund J.E."/>
            <person name="Kallscheuer N."/>
            <person name="Luecker S."/>
            <person name="Lage O.M."/>
            <person name="Pohl T."/>
            <person name="Merkel B.J."/>
            <person name="Hornburger P."/>
            <person name="Mueller R.-W."/>
            <person name="Bruemmer F."/>
            <person name="Labrenz M."/>
            <person name="Spormann A.M."/>
            <person name="Op den Camp H."/>
            <person name="Overmann J."/>
            <person name="Amann R."/>
            <person name="Jetten M.S.M."/>
            <person name="Mascher T."/>
            <person name="Medema M.H."/>
            <person name="Devos D.P."/>
            <person name="Kaster A.-K."/>
            <person name="Ovreas L."/>
            <person name="Rohde M."/>
            <person name="Galperin M.Y."/>
            <person name="Jogler C."/>
        </authorList>
    </citation>
    <scope>NUCLEOTIDE SEQUENCE [LARGE SCALE GENOMIC DNA]</scope>
    <source>
        <strain evidence="1 2">SV_7m_r</strain>
    </source>
</reference>
<dbReference type="EMBL" id="CP036272">
    <property type="protein sequence ID" value="QDT61197.1"/>
    <property type="molecule type" value="Genomic_DNA"/>
</dbReference>
<proteinExistence type="predicted"/>
<dbReference type="OrthoDB" id="4399984at2"/>
<protein>
    <recommendedName>
        <fullName evidence="3">DUF4272 domain-containing protein</fullName>
    </recommendedName>
</protein>
<name>A0A517SYH1_9BACT</name>
<dbReference type="Proteomes" id="UP000315003">
    <property type="component" value="Chromosome"/>
</dbReference>
<dbReference type="RefSeq" id="WP_145275013.1">
    <property type="nucleotide sequence ID" value="NZ_CP036272.1"/>
</dbReference>
<evidence type="ECO:0008006" key="3">
    <source>
        <dbReference type="Google" id="ProtNLM"/>
    </source>
</evidence>
<gene>
    <name evidence="1" type="ORF">SV7mr_37290</name>
</gene>
<dbReference type="AlphaFoldDB" id="A0A517SYH1"/>
<evidence type="ECO:0000313" key="2">
    <source>
        <dbReference type="Proteomes" id="UP000315003"/>
    </source>
</evidence>
<accession>A0A517SYH1</accession>
<sequence>MPVQLVAYCTHRDYFAAEFPHELEAVRDESERGFVEHLMARVQRLMELSDGEAAQTVYAVCRHLQRSKHLVQMSVDGEHVEALAPWAWKNNAVLLLPDGSFRDPNGAVLVDPDTGMPDERAQLPFLPDARQRKVQTELDLRNRSIDIPEFLPPVVSVDEVELRTAEEVAWRCQALFMVAVRAESLANDQPIALTALKKRLPLAMHSLTTWEKEFIENEHPAPEAVSAAGWRYEALTVLLWSLGLTPELPFPDQICNVPHIAERMMAINGAEMVNDAQLRPVEQILDALDCHYRLLWVCRGSALAETDPPAGLEEGVVVERQYALNWLTSFERADWDDVDTPS</sequence>
<organism evidence="1 2">
    <name type="scientific">Stieleria bergensis</name>
    <dbReference type="NCBI Taxonomy" id="2528025"/>
    <lineage>
        <taxon>Bacteria</taxon>
        <taxon>Pseudomonadati</taxon>
        <taxon>Planctomycetota</taxon>
        <taxon>Planctomycetia</taxon>
        <taxon>Pirellulales</taxon>
        <taxon>Pirellulaceae</taxon>
        <taxon>Stieleria</taxon>
    </lineage>
</organism>
<dbReference type="Pfam" id="PF14094">
    <property type="entry name" value="DUF4272"/>
    <property type="match status" value="1"/>
</dbReference>
<dbReference type="InterPro" id="IPR025368">
    <property type="entry name" value="DUF4272"/>
</dbReference>